<reference evidence="3 4" key="1">
    <citation type="journal article" date="2014" name="Nat. Genet.">
        <title>Genome and transcriptome of the porcine whipworm Trichuris suis.</title>
        <authorList>
            <person name="Jex A.R."/>
            <person name="Nejsum P."/>
            <person name="Schwarz E.M."/>
            <person name="Hu L."/>
            <person name="Young N.D."/>
            <person name="Hall R.S."/>
            <person name="Korhonen P.K."/>
            <person name="Liao S."/>
            <person name="Thamsborg S."/>
            <person name="Xia J."/>
            <person name="Xu P."/>
            <person name="Wang S."/>
            <person name="Scheerlinck J.P."/>
            <person name="Hofmann A."/>
            <person name="Sternberg P.W."/>
            <person name="Wang J."/>
            <person name="Gasser R.B."/>
        </authorList>
    </citation>
    <scope>NUCLEOTIDE SEQUENCE [LARGE SCALE GENOMIC DNA]</scope>
    <source>
        <strain evidence="3">DCEP-RM93M</strain>
    </source>
</reference>
<keyword evidence="4" id="KW-1185">Reference proteome</keyword>
<accession>A0A085LQI3</accession>
<gene>
    <name evidence="3" type="ORF">M513_11936</name>
</gene>
<evidence type="ECO:0000313" key="3">
    <source>
        <dbReference type="EMBL" id="KFD47229.1"/>
    </source>
</evidence>
<organism evidence="3 4">
    <name type="scientific">Trichuris suis</name>
    <name type="common">pig whipworm</name>
    <dbReference type="NCBI Taxonomy" id="68888"/>
    <lineage>
        <taxon>Eukaryota</taxon>
        <taxon>Metazoa</taxon>
        <taxon>Ecdysozoa</taxon>
        <taxon>Nematoda</taxon>
        <taxon>Enoplea</taxon>
        <taxon>Dorylaimia</taxon>
        <taxon>Trichinellida</taxon>
        <taxon>Trichuridae</taxon>
        <taxon>Trichuris</taxon>
    </lineage>
</organism>
<feature type="region of interest" description="Disordered" evidence="1">
    <location>
        <begin position="227"/>
        <end position="251"/>
    </location>
</feature>
<sequence length="305" mass="34760">MFVIFVIIVSGQEDRFLTFRNELFPNTISFTIEKEVGGKLTFLDSLVIWGSDCYKTTVYRKPTHSDRYLHFSSHHPQAVMRAVVHGMTRRAVALCEPEFLGQELKHAYNTFKDNGYPPSLVDSVIRRTLANSRRIQNTTITGPQILLLYCTGLSERIQRLGRTLNFSVCYLRELNLRGPLRGDKVRLPSKEHAGVVYAVKCSCSALYTGETGFSLTHRFREHMKQLNRSKRAKQELEGTSSPQTTHHGRPRTVHPTLAMEQALAASAVAEHAAHCRGSLQTRVVCRESRLRSRRMKDTLFIQNNQ</sequence>
<evidence type="ECO:0000313" key="4">
    <source>
        <dbReference type="Proteomes" id="UP000030764"/>
    </source>
</evidence>
<proteinExistence type="predicted"/>
<dbReference type="PANTHER" id="PTHR21301">
    <property type="entry name" value="REVERSE TRANSCRIPTASE"/>
    <property type="match status" value="1"/>
</dbReference>
<evidence type="ECO:0000259" key="2">
    <source>
        <dbReference type="Pfam" id="PF26215"/>
    </source>
</evidence>
<name>A0A085LQI3_9BILA</name>
<protein>
    <recommendedName>
        <fullName evidence="2">Helix-turn-helix domain-containing protein</fullName>
    </recommendedName>
</protein>
<dbReference type="PANTHER" id="PTHR21301:SF11">
    <property type="entry name" value="GIY-YIG DOMAIN-CONTAINING PROTEIN"/>
    <property type="match status" value="1"/>
</dbReference>
<dbReference type="InterPro" id="IPR058912">
    <property type="entry name" value="HTH_animal"/>
</dbReference>
<dbReference type="Proteomes" id="UP000030764">
    <property type="component" value="Unassembled WGS sequence"/>
</dbReference>
<evidence type="ECO:0000256" key="1">
    <source>
        <dbReference type="SAM" id="MobiDB-lite"/>
    </source>
</evidence>
<feature type="domain" description="Helix-turn-helix" evidence="2">
    <location>
        <begin position="67"/>
        <end position="125"/>
    </location>
</feature>
<dbReference type="Pfam" id="PF26215">
    <property type="entry name" value="HTH_animal"/>
    <property type="match status" value="1"/>
</dbReference>
<dbReference type="AlphaFoldDB" id="A0A085LQI3"/>
<dbReference type="EMBL" id="KL363336">
    <property type="protein sequence ID" value="KFD47229.1"/>
    <property type="molecule type" value="Genomic_DNA"/>
</dbReference>